<dbReference type="Proteomes" id="UP000055024">
    <property type="component" value="Unassembled WGS sequence"/>
</dbReference>
<organism evidence="1 2">
    <name type="scientific">Trichinella zimbabwensis</name>
    <dbReference type="NCBI Taxonomy" id="268475"/>
    <lineage>
        <taxon>Eukaryota</taxon>
        <taxon>Metazoa</taxon>
        <taxon>Ecdysozoa</taxon>
        <taxon>Nematoda</taxon>
        <taxon>Enoplea</taxon>
        <taxon>Dorylaimia</taxon>
        <taxon>Trichinellida</taxon>
        <taxon>Trichinellidae</taxon>
        <taxon>Trichinella</taxon>
    </lineage>
</organism>
<sequence length="105" mass="11865">MFSYQNCLGQRAPHQQRTKERELFTRMNDHRLSNGVHFSMAPVALKSDWTVKLTGQPPLTLLPIVMVRGQYNCSSDSIEIVLISAKVGLATALQQAAAALFYWHY</sequence>
<keyword evidence="2" id="KW-1185">Reference proteome</keyword>
<protein>
    <submittedName>
        <fullName evidence="1">Uncharacterized protein</fullName>
    </submittedName>
</protein>
<reference evidence="1 2" key="1">
    <citation type="submission" date="2015-01" db="EMBL/GenBank/DDBJ databases">
        <title>Evolution of Trichinella species and genotypes.</title>
        <authorList>
            <person name="Korhonen P.K."/>
            <person name="Edoardo P."/>
            <person name="Giuseppe L.R."/>
            <person name="Gasser R.B."/>
        </authorList>
    </citation>
    <scope>NUCLEOTIDE SEQUENCE [LARGE SCALE GENOMIC DNA]</scope>
    <source>
        <strain evidence="1">ISS1029</strain>
    </source>
</reference>
<dbReference type="OrthoDB" id="10367414at2759"/>
<name>A0A0V1GYY6_9BILA</name>
<gene>
    <name evidence="1" type="ORF">T11_498</name>
</gene>
<dbReference type="AlphaFoldDB" id="A0A0V1GYY6"/>
<evidence type="ECO:0000313" key="1">
    <source>
        <dbReference type="EMBL" id="KRZ03531.1"/>
    </source>
</evidence>
<dbReference type="EMBL" id="JYDP01000190">
    <property type="protein sequence ID" value="KRZ03531.1"/>
    <property type="molecule type" value="Genomic_DNA"/>
</dbReference>
<proteinExistence type="predicted"/>
<evidence type="ECO:0000313" key="2">
    <source>
        <dbReference type="Proteomes" id="UP000055024"/>
    </source>
</evidence>
<accession>A0A0V1GYY6</accession>
<comment type="caution">
    <text evidence="1">The sequence shown here is derived from an EMBL/GenBank/DDBJ whole genome shotgun (WGS) entry which is preliminary data.</text>
</comment>